<dbReference type="EMBL" id="JAFDVH010000018">
    <property type="protein sequence ID" value="KAG7460574.1"/>
    <property type="molecule type" value="Genomic_DNA"/>
</dbReference>
<proteinExistence type="predicted"/>
<evidence type="ECO:0000313" key="3">
    <source>
        <dbReference type="Proteomes" id="UP001046870"/>
    </source>
</evidence>
<sequence length="91" mass="9520">MNKITAAYFGVLVLAICLSTQVKSQNATVSAPMANQTSDSTNYNATTMATNTYSSVANSTTPIGAGPSLQPNTFFLLLPIAMVTSLLHLCC</sequence>
<evidence type="ECO:0000256" key="1">
    <source>
        <dbReference type="SAM" id="SignalP"/>
    </source>
</evidence>
<protein>
    <submittedName>
        <fullName evidence="2">Uncharacterized protein</fullName>
    </submittedName>
</protein>
<accession>A0A9D3T403</accession>
<feature type="chain" id="PRO_5039312984" evidence="1">
    <location>
        <begin position="25"/>
        <end position="91"/>
    </location>
</feature>
<keyword evidence="1" id="KW-0732">Signal</keyword>
<reference evidence="2" key="1">
    <citation type="submission" date="2021-01" db="EMBL/GenBank/DDBJ databases">
        <authorList>
            <person name="Zahm M."/>
            <person name="Roques C."/>
            <person name="Cabau C."/>
            <person name="Klopp C."/>
            <person name="Donnadieu C."/>
            <person name="Jouanno E."/>
            <person name="Lampietro C."/>
            <person name="Louis A."/>
            <person name="Herpin A."/>
            <person name="Echchiki A."/>
            <person name="Berthelot C."/>
            <person name="Parey E."/>
            <person name="Roest-Crollius H."/>
            <person name="Braasch I."/>
            <person name="Postlethwait J."/>
            <person name="Bobe J."/>
            <person name="Montfort J."/>
            <person name="Bouchez O."/>
            <person name="Begum T."/>
            <person name="Mejri S."/>
            <person name="Adams A."/>
            <person name="Chen W.-J."/>
            <person name="Guiguen Y."/>
        </authorList>
    </citation>
    <scope>NUCLEOTIDE SEQUENCE</scope>
    <source>
        <strain evidence="2">YG-15Mar2019-1</strain>
        <tissue evidence="2">Brain</tissue>
    </source>
</reference>
<gene>
    <name evidence="2" type="ORF">MATL_G00200120</name>
</gene>
<name>A0A9D3T403_MEGAT</name>
<dbReference type="OrthoDB" id="8854460at2759"/>
<comment type="caution">
    <text evidence="2">The sequence shown here is derived from an EMBL/GenBank/DDBJ whole genome shotgun (WGS) entry which is preliminary data.</text>
</comment>
<evidence type="ECO:0000313" key="2">
    <source>
        <dbReference type="EMBL" id="KAG7460574.1"/>
    </source>
</evidence>
<organism evidence="2 3">
    <name type="scientific">Megalops atlanticus</name>
    <name type="common">Tarpon</name>
    <name type="synonym">Clupea gigantea</name>
    <dbReference type="NCBI Taxonomy" id="7932"/>
    <lineage>
        <taxon>Eukaryota</taxon>
        <taxon>Metazoa</taxon>
        <taxon>Chordata</taxon>
        <taxon>Craniata</taxon>
        <taxon>Vertebrata</taxon>
        <taxon>Euteleostomi</taxon>
        <taxon>Actinopterygii</taxon>
        <taxon>Neopterygii</taxon>
        <taxon>Teleostei</taxon>
        <taxon>Elopiformes</taxon>
        <taxon>Megalopidae</taxon>
        <taxon>Megalops</taxon>
    </lineage>
</organism>
<feature type="signal peptide" evidence="1">
    <location>
        <begin position="1"/>
        <end position="24"/>
    </location>
</feature>
<keyword evidence="3" id="KW-1185">Reference proteome</keyword>
<dbReference type="Proteomes" id="UP001046870">
    <property type="component" value="Chromosome 18"/>
</dbReference>
<dbReference type="AlphaFoldDB" id="A0A9D3T403"/>